<evidence type="ECO:0000256" key="4">
    <source>
        <dbReference type="PIRSR" id="PIRSR600898-1"/>
    </source>
</evidence>
<dbReference type="GO" id="GO:0034354">
    <property type="term" value="P:'de novo' NAD+ biosynthetic process from L-tryptophan"/>
    <property type="evidence" value="ECO:0007669"/>
    <property type="project" value="TreeGrafter"/>
</dbReference>
<evidence type="ECO:0000313" key="7">
    <source>
        <dbReference type="Proteomes" id="UP000616885"/>
    </source>
</evidence>
<dbReference type="Gene3D" id="1.20.58.480">
    <property type="match status" value="1"/>
</dbReference>
<proteinExistence type="inferred from homology"/>
<keyword evidence="3 4" id="KW-0408">Iron</keyword>
<name>A0A8H7NGS1_BIOOC</name>
<evidence type="ECO:0000256" key="2">
    <source>
        <dbReference type="ARBA" id="ARBA00022723"/>
    </source>
</evidence>
<dbReference type="GO" id="GO:0020037">
    <property type="term" value="F:heme binding"/>
    <property type="evidence" value="ECO:0007669"/>
    <property type="project" value="InterPro"/>
</dbReference>
<dbReference type="Pfam" id="PF01231">
    <property type="entry name" value="IDO"/>
    <property type="match status" value="1"/>
</dbReference>
<dbReference type="InterPro" id="IPR000898">
    <property type="entry name" value="Indolamine_dOase"/>
</dbReference>
<dbReference type="PANTHER" id="PTHR28657:SF5">
    <property type="entry name" value="INDOLEAMINE 2,3-DIOXYGENASE"/>
    <property type="match status" value="1"/>
</dbReference>
<comment type="similarity">
    <text evidence="1">Belongs to the indoleamine 2,3-dioxygenase family.</text>
</comment>
<accession>A0A8H7NGS1</accession>
<sequence length="430" mass="46841">MTLQSSNPRLDSFGISAQWGFLSDEAPLTSFPNSFYAPWDDLIRDLPSLITSRTLTTRVNALPRLTTLELSSDVELRRAYVVLGFIIHAHVWGSSGPASAPASAPVAQIPPQLSEPFLEVCDKLGMEPVLSYAGLCLWNWSSDEGTFPTADGDGFFPLEQLRSVASFMRTRGEDAFYHVPVLVEAEGGPLVKILLDAVGETRRSNSAPVQAALSASAAIIAKMVKHLPKLYATLDAGEFFHELRPYLAGGKGMEVKGLSDGFVFQRSDGSQLPSKHIGGSAAQSSLFQFLDLVLGVEHEAPEKASETVFQEMRAYMPRKHREFLEAVSQLPTLRSFVEARSSDAGLCEAFDECTKQLRLWRSTHIAIVSKYVVRPAREAARGSESSTAQRTEGADFEAAEGDEQLKGTGGSALIPFLKQSRDETTGVTRP</sequence>
<evidence type="ECO:0000256" key="3">
    <source>
        <dbReference type="ARBA" id="ARBA00023004"/>
    </source>
</evidence>
<gene>
    <name evidence="6" type="ORF">IM811_011041</name>
</gene>
<evidence type="ECO:0008006" key="8">
    <source>
        <dbReference type="Google" id="ProtNLM"/>
    </source>
</evidence>
<dbReference type="SUPFAM" id="SSF140959">
    <property type="entry name" value="Indolic compounds 2,3-dioxygenase-like"/>
    <property type="match status" value="1"/>
</dbReference>
<dbReference type="GO" id="GO:0019441">
    <property type="term" value="P:L-tryptophan catabolic process to kynurenine"/>
    <property type="evidence" value="ECO:0007669"/>
    <property type="project" value="InterPro"/>
</dbReference>
<feature type="binding site" description="proximal binding residue" evidence="4">
    <location>
        <position position="364"/>
    </location>
    <ligand>
        <name>heme b</name>
        <dbReference type="ChEBI" id="CHEBI:60344"/>
    </ligand>
    <ligandPart>
        <name>Fe</name>
        <dbReference type="ChEBI" id="CHEBI:18248"/>
    </ligandPart>
</feature>
<organism evidence="6 7">
    <name type="scientific">Bionectria ochroleuca</name>
    <name type="common">Gliocladium roseum</name>
    <dbReference type="NCBI Taxonomy" id="29856"/>
    <lineage>
        <taxon>Eukaryota</taxon>
        <taxon>Fungi</taxon>
        <taxon>Dikarya</taxon>
        <taxon>Ascomycota</taxon>
        <taxon>Pezizomycotina</taxon>
        <taxon>Sordariomycetes</taxon>
        <taxon>Hypocreomycetidae</taxon>
        <taxon>Hypocreales</taxon>
        <taxon>Bionectriaceae</taxon>
        <taxon>Clonostachys</taxon>
    </lineage>
</organism>
<dbReference type="GO" id="GO:0046872">
    <property type="term" value="F:metal ion binding"/>
    <property type="evidence" value="ECO:0007669"/>
    <property type="project" value="UniProtKB-KW"/>
</dbReference>
<dbReference type="EMBL" id="JADCTT010000003">
    <property type="protein sequence ID" value="KAF9755600.1"/>
    <property type="molecule type" value="Genomic_DNA"/>
</dbReference>
<comment type="caution">
    <text evidence="6">The sequence shown here is derived from an EMBL/GenBank/DDBJ whole genome shotgun (WGS) entry which is preliminary data.</text>
</comment>
<keyword evidence="2 4" id="KW-0479">Metal-binding</keyword>
<dbReference type="Proteomes" id="UP000616885">
    <property type="component" value="Unassembled WGS sequence"/>
</dbReference>
<dbReference type="AlphaFoldDB" id="A0A8H7NGS1"/>
<dbReference type="GO" id="GO:0005737">
    <property type="term" value="C:cytoplasm"/>
    <property type="evidence" value="ECO:0007669"/>
    <property type="project" value="TreeGrafter"/>
</dbReference>
<dbReference type="GO" id="GO:0033754">
    <property type="term" value="F:indoleamine 2,3-dioxygenase activity"/>
    <property type="evidence" value="ECO:0007669"/>
    <property type="project" value="TreeGrafter"/>
</dbReference>
<dbReference type="PROSITE" id="PS00876">
    <property type="entry name" value="IDO_1"/>
    <property type="match status" value="1"/>
</dbReference>
<protein>
    <recommendedName>
        <fullName evidence="8">Indoleamine 2,3-dioxygenase</fullName>
    </recommendedName>
</protein>
<dbReference type="PANTHER" id="PTHR28657">
    <property type="entry name" value="INDOLEAMINE 2,3-DIOXYGENASE"/>
    <property type="match status" value="1"/>
</dbReference>
<evidence type="ECO:0000256" key="5">
    <source>
        <dbReference type="SAM" id="MobiDB-lite"/>
    </source>
</evidence>
<reference evidence="6" key="1">
    <citation type="submission" date="2020-10" db="EMBL/GenBank/DDBJ databases">
        <title>High-Quality Genome Resource of Clonostachys rosea strain S41 by Oxford Nanopore Long-Read Sequencing.</title>
        <authorList>
            <person name="Wang H."/>
        </authorList>
    </citation>
    <scope>NUCLEOTIDE SEQUENCE</scope>
    <source>
        <strain evidence="6">S41</strain>
    </source>
</reference>
<evidence type="ECO:0000256" key="1">
    <source>
        <dbReference type="ARBA" id="ARBA00007119"/>
    </source>
</evidence>
<keyword evidence="4" id="KW-0349">Heme</keyword>
<dbReference type="InterPro" id="IPR037217">
    <property type="entry name" value="Trp/Indoleamine_2_3_dOase-like"/>
</dbReference>
<evidence type="ECO:0000313" key="6">
    <source>
        <dbReference type="EMBL" id="KAF9755600.1"/>
    </source>
</evidence>
<feature type="region of interest" description="Disordered" evidence="5">
    <location>
        <begin position="378"/>
        <end position="430"/>
    </location>
</feature>